<feature type="chain" id="PRO_5001811702" evidence="3">
    <location>
        <begin position="22"/>
        <end position="674"/>
    </location>
</feature>
<reference evidence="5 6" key="1">
    <citation type="submission" date="2014-05" db="EMBL/GenBank/DDBJ databases">
        <title>Complete genome sequence of the Streptomyces mutabilis TRM45540.</title>
        <authorList>
            <person name="Luo X."/>
            <person name="Zhang L."/>
        </authorList>
    </citation>
    <scope>NUCLEOTIDE SEQUENCE [LARGE SCALE GENOMIC DNA]</scope>
    <source>
        <strain evidence="5 6">TRM45540</strain>
    </source>
</reference>
<proteinExistence type="predicted"/>
<feature type="transmembrane region" description="Helical" evidence="2">
    <location>
        <begin position="187"/>
        <end position="206"/>
    </location>
</feature>
<accession>A0A086N4N6</accession>
<gene>
    <name evidence="5" type="ORF">FM21_08335</name>
</gene>
<keyword evidence="3" id="KW-0732">Signal</keyword>
<keyword evidence="1" id="KW-0175">Coiled coil</keyword>
<keyword evidence="2" id="KW-0812">Transmembrane</keyword>
<dbReference type="EMBL" id="JNFQ01000001">
    <property type="protein sequence ID" value="KFG76104.1"/>
    <property type="molecule type" value="Genomic_DNA"/>
</dbReference>
<dbReference type="STRING" id="1915400.FM21_08335"/>
<keyword evidence="2" id="KW-0472">Membrane</keyword>
<sequence>MRAFVRFLMAVLLTTAGPVLASANAAWADAPVDLSREGQITDRVGALGDREPEVARALARLADEDQLELFVVYVSDFSGRSPQQWADATAVRNGLGADDALLAVATGDRQYSYYVDAGSPLTRQDLTEVDATAVAPALRQNDWAGAAIGAARGYDAVLSGQPVPTLDVTPGEADPGQGEQVGVGTGGWLLLLLVLLPAGLVVFALIRRRSRRVAGPRGGEETWGGPSPGSLVDLDAKARQALVRTDDAVRTSQEELGFAAAQFGDEATQPFTEAVEAAKRELTAAFRLRQQLDDAYPEDDSTRLRMVQEILARCAQANRVLDEKAEDFDQLRGFERNAPQALAAAQAAFDTASSRVALAQDTLAAMREQYASSATEPVGIDVEQARSRLQFAQNSLQQARQAVEGNDNGTTAIQVRAAEAAVAQANRLIEAIDRRAQELTDAAGALPGALTETDADLAEARGLLQGAKELPTAALQGRIARAETVATEVRRAMDSGRYDPIDALRRVEEADAGLDEALLGAQENEQGTRHARSLLGRTVLSAQSSVGEAIDYIVTNRGAVGSEARTRLAEAQRRLQRAEAFSGRAAGADAHSALAEAQQADALAQDALLLAQEDVEGFGVAIEPGVYAVGSGGSGLAGAMLGGILLGGFGGGYSTGPVSFGGGGTRARMGGGRF</sequence>
<dbReference type="Pfam" id="PF04536">
    <property type="entry name" value="TPM_phosphatase"/>
    <property type="match status" value="1"/>
</dbReference>
<evidence type="ECO:0000256" key="3">
    <source>
        <dbReference type="SAM" id="SignalP"/>
    </source>
</evidence>
<name>A0A086N4N6_9ACTN</name>
<dbReference type="InterPro" id="IPR007621">
    <property type="entry name" value="TPM_dom"/>
</dbReference>
<feature type="domain" description="TPM" evidence="4">
    <location>
        <begin position="41"/>
        <end position="154"/>
    </location>
</feature>
<evidence type="ECO:0000313" key="5">
    <source>
        <dbReference type="EMBL" id="KFG76104.1"/>
    </source>
</evidence>
<keyword evidence="2" id="KW-1133">Transmembrane helix</keyword>
<keyword evidence="6" id="KW-1185">Reference proteome</keyword>
<protein>
    <submittedName>
        <fullName evidence="5">Fibrillarin</fullName>
    </submittedName>
</protein>
<evidence type="ECO:0000256" key="1">
    <source>
        <dbReference type="SAM" id="Coils"/>
    </source>
</evidence>
<feature type="signal peptide" evidence="3">
    <location>
        <begin position="1"/>
        <end position="21"/>
    </location>
</feature>
<evidence type="ECO:0000259" key="4">
    <source>
        <dbReference type="Pfam" id="PF04536"/>
    </source>
</evidence>
<evidence type="ECO:0000256" key="2">
    <source>
        <dbReference type="SAM" id="Phobius"/>
    </source>
</evidence>
<comment type="caution">
    <text evidence="5">The sequence shown here is derived from an EMBL/GenBank/DDBJ whole genome shotgun (WGS) entry which is preliminary data.</text>
</comment>
<organism evidence="5 6">
    <name type="scientific">Streptomyces mutabilis</name>
    <dbReference type="NCBI Taxonomy" id="67332"/>
    <lineage>
        <taxon>Bacteria</taxon>
        <taxon>Bacillati</taxon>
        <taxon>Actinomycetota</taxon>
        <taxon>Actinomycetes</taxon>
        <taxon>Kitasatosporales</taxon>
        <taxon>Streptomycetaceae</taxon>
        <taxon>Streptomyces</taxon>
    </lineage>
</organism>
<dbReference type="Gene3D" id="3.10.310.50">
    <property type="match status" value="1"/>
</dbReference>
<dbReference type="AlphaFoldDB" id="A0A086N4N6"/>
<dbReference type="HOGENOM" id="CLU_013689_1_0_11"/>
<evidence type="ECO:0000313" key="6">
    <source>
        <dbReference type="Proteomes" id="UP000029095"/>
    </source>
</evidence>
<dbReference type="Proteomes" id="UP000029095">
    <property type="component" value="Unassembled WGS sequence"/>
</dbReference>
<feature type="coiled-coil region" evidence="1">
    <location>
        <begin position="382"/>
        <end position="442"/>
    </location>
</feature>